<keyword evidence="2" id="KW-0964">Secreted</keyword>
<dbReference type="InterPro" id="IPR008930">
    <property type="entry name" value="Terpenoid_cyclase/PrenylTrfase"/>
</dbReference>
<feature type="domain" description="Alpha-macroglobulin receptor-binding" evidence="8">
    <location>
        <begin position="1254"/>
        <end position="1345"/>
    </location>
</feature>
<evidence type="ECO:0000256" key="3">
    <source>
        <dbReference type="ARBA" id="ARBA00023157"/>
    </source>
</evidence>
<dbReference type="SMART" id="SM01359">
    <property type="entry name" value="A2M_N_2"/>
    <property type="match status" value="1"/>
</dbReference>
<dbReference type="EMBL" id="JBBPFD010000011">
    <property type="protein sequence ID" value="KAK7906692.1"/>
    <property type="molecule type" value="Genomic_DNA"/>
</dbReference>
<dbReference type="SMART" id="SM01361">
    <property type="entry name" value="A2M_recep"/>
    <property type="match status" value="1"/>
</dbReference>
<comment type="caution">
    <text evidence="9">The sequence shown here is derived from an EMBL/GenBank/DDBJ whole genome shotgun (WGS) entry which is preliminary data.</text>
</comment>
<sequence>MRVTLLWLWASLGLASVALTRASPLRVMSAPNLLRVGTAENVFVECQDCAGEAPMTVEISARSFPKDNLLQSTRVELNRDNGYQALAQLQISSFYFDRDPEVKQYVYLRAAFPGHTLEKLVLVSFQAGFIFIQTDKTLYTPGSELRYRVFALTPDMGPFGRPSVRVEFVTPDGLVFSHGLVRLTDGMLERTYTLDEPVSTGKWKIRSWFEDNPQQTYSAEFEVGQYAQPSFEVKLTPESAFYFYDSETFKVQVKATYLFGKGVGGVAFVKFGIIKDGARQDLPSSLQRITISAGEGEAALQKTHVLQTFPNVEDLVGGSVFVTAVVHTDSGSERVESELRNIPIVQSPYIISFDRTARYFKPGMPFHVTVTVTDPNGSPAGGVPVTVMPGPNTGATTGADGRVSVSVNTRASDTSLSVTVRTSKVRLPHQRQATATLSVKPRESKTSSYIHISLTSTDVKVGRDLNVLLSLNNRGMFEITYLTVSRGQLVGFGRRLSENQTAVVLSVPVSRRMLPSFRLIVYYHHSPSELVSDSVWVDVSSVATLKLEPKRPSSSYQPLSEFSLKITGDPGATVALSAVDKSISALNKLWLTQKKARLMNILLLQRLCLCFTRLWSLQVWETVEKADSGCSPGGGRDDMAVFSDAGLLFDSDAAGETLHRRDVKCPAAARTKRDSSDVKTTPDAENHKYTNSSEISARTQFPDSWWWFTVQILSVERKLGICVGKPLDVVVFKEFIIDVRLPSSAVKGEQIEVRTIVHNYLQHPITVRVDVVENPEVCVSASDRGRYSQEVQLKPSSSRAVPFVIIPLREGDVRIEVTAAVMDSRISDGVGKTLRVVPKGVLTRVNKVIDLNPEGPTQELTITNNAMPDMVPNTRSRTKALLSGRESVSPLLDRLLEASSLRLLIYKPTGAGESNVYHLMKPVIATTYLDRTNQWRRWVWSCFHNQMRYAKGDGSFAMWPEQQSSVWLTAFVVKIFSMAKDLVRLDERAMCNAVQFLIHAQQEDGEFEETGKIYFRENTGDVLGVDSDASMTAFCVIAIQESRRTCEKTVSGLSAAVEKSVLYLERRLHALTNPYAVAITSYALANEYKLNKTLLYSFVSPERDHWASPRGQTFTLETTAYALLTLVKANLVFEARPVVRWFTKQQKTGGGYGSVQATLLVHQAVARYVTAAGLSDDHLQVSVKIPRHVSPYRFFFHKLNRPITWTTRAFGVNDSVTVRASGTGRLTLTKSRRGQGDVYRLTAEFFYKNKEENSSLSVLEVSLLAGFTAEAGDLNLTCAGPAPVVSQWELNSGFLRFHMDQVAHSPVQTVSVRLRQTENVKLLPPASVSLYELYHAEETKCVQFYQPQRRRSVRLC</sequence>
<feature type="chain" id="PRO_5043317714" evidence="5">
    <location>
        <begin position="23"/>
        <end position="1356"/>
    </location>
</feature>
<evidence type="ECO:0000256" key="5">
    <source>
        <dbReference type="SAM" id="SignalP"/>
    </source>
</evidence>
<dbReference type="Pfam" id="PF07677">
    <property type="entry name" value="A2M_recep"/>
    <property type="match status" value="1"/>
</dbReference>
<evidence type="ECO:0000259" key="7">
    <source>
        <dbReference type="SMART" id="SM01360"/>
    </source>
</evidence>
<gene>
    <name evidence="9" type="ORF">WMY93_015304</name>
</gene>
<name>A0AAW0NQV2_9GOBI</name>
<dbReference type="SUPFAM" id="SSF49373">
    <property type="entry name" value="Invasin/intimin cell-adhesion fragments"/>
    <property type="match status" value="1"/>
</dbReference>
<dbReference type="InterPro" id="IPR040839">
    <property type="entry name" value="MG4"/>
</dbReference>
<feature type="region of interest" description="Disordered" evidence="4">
    <location>
        <begin position="669"/>
        <end position="688"/>
    </location>
</feature>
<dbReference type="PANTHER" id="PTHR11412:SF81">
    <property type="entry name" value="COMPLEMENT C3"/>
    <property type="match status" value="1"/>
</dbReference>
<dbReference type="InterPro" id="IPR013783">
    <property type="entry name" value="Ig-like_fold"/>
</dbReference>
<dbReference type="Proteomes" id="UP001460270">
    <property type="component" value="Unassembled WGS sequence"/>
</dbReference>
<proteinExistence type="predicted"/>
<dbReference type="InterPro" id="IPR001599">
    <property type="entry name" value="Macroglobln_a2"/>
</dbReference>
<dbReference type="Pfam" id="PF00207">
    <property type="entry name" value="A2M"/>
    <property type="match status" value="1"/>
</dbReference>
<dbReference type="Gene3D" id="2.60.40.1930">
    <property type="match status" value="3"/>
</dbReference>
<protein>
    <submittedName>
        <fullName evidence="9">Uncharacterized protein</fullName>
    </submittedName>
</protein>
<dbReference type="FunFam" id="2.60.40.10:FF:000155">
    <property type="entry name" value="complement C3 isoform X1"/>
    <property type="match status" value="1"/>
</dbReference>
<dbReference type="Pfam" id="PF01835">
    <property type="entry name" value="MG2"/>
    <property type="match status" value="1"/>
</dbReference>
<keyword evidence="3" id="KW-1015">Disulfide bond</keyword>
<dbReference type="Gene3D" id="2.60.40.10">
    <property type="entry name" value="Immunoglobulins"/>
    <property type="match status" value="2"/>
</dbReference>
<dbReference type="GO" id="GO:0005615">
    <property type="term" value="C:extracellular space"/>
    <property type="evidence" value="ECO:0007669"/>
    <property type="project" value="InterPro"/>
</dbReference>
<feature type="domain" description="Alpha-2-macroglobulin bait region" evidence="6">
    <location>
        <begin position="450"/>
        <end position="586"/>
    </location>
</feature>
<accession>A0AAW0NQV2</accession>
<dbReference type="Gene3D" id="1.50.10.20">
    <property type="match status" value="1"/>
</dbReference>
<dbReference type="FunFam" id="2.60.40.1940:FF:000001">
    <property type="entry name" value="Complement component C3"/>
    <property type="match status" value="1"/>
</dbReference>
<evidence type="ECO:0000256" key="2">
    <source>
        <dbReference type="ARBA" id="ARBA00022525"/>
    </source>
</evidence>
<reference evidence="10" key="1">
    <citation type="submission" date="2024-04" db="EMBL/GenBank/DDBJ databases">
        <title>Salinicola lusitanus LLJ914,a marine bacterium isolated from the Okinawa Trough.</title>
        <authorList>
            <person name="Li J."/>
        </authorList>
    </citation>
    <scope>NUCLEOTIDE SEQUENCE [LARGE SCALE GENOMIC DNA]</scope>
</reference>
<evidence type="ECO:0000259" key="6">
    <source>
        <dbReference type="SMART" id="SM01359"/>
    </source>
</evidence>
<evidence type="ECO:0000256" key="1">
    <source>
        <dbReference type="ARBA" id="ARBA00004613"/>
    </source>
</evidence>
<dbReference type="InterPro" id="IPR011625">
    <property type="entry name" value="A2M_N_BRD"/>
</dbReference>
<dbReference type="InterPro" id="IPR011626">
    <property type="entry name" value="Alpha-macroglobulin_TED"/>
</dbReference>
<dbReference type="Pfam" id="PF07703">
    <property type="entry name" value="A2M_BRD"/>
    <property type="match status" value="1"/>
</dbReference>
<dbReference type="InterPro" id="IPR036595">
    <property type="entry name" value="A-macroglobulin_rcpt-bd_sf"/>
</dbReference>
<dbReference type="InterPro" id="IPR041555">
    <property type="entry name" value="MG3"/>
</dbReference>
<dbReference type="SMART" id="SM01360">
    <property type="entry name" value="A2M"/>
    <property type="match status" value="1"/>
</dbReference>
<dbReference type="SUPFAM" id="SSF48239">
    <property type="entry name" value="Terpenoid cyclases/Protein prenyltransferases"/>
    <property type="match status" value="1"/>
</dbReference>
<evidence type="ECO:0000256" key="4">
    <source>
        <dbReference type="SAM" id="MobiDB-lite"/>
    </source>
</evidence>
<feature type="domain" description="Alpha-2-macroglobulin" evidence="7">
    <location>
        <begin position="704"/>
        <end position="771"/>
    </location>
</feature>
<dbReference type="SUPFAM" id="SSF49410">
    <property type="entry name" value="Alpha-macroglobulin receptor domain"/>
    <property type="match status" value="1"/>
</dbReference>
<comment type="subcellular location">
    <subcellularLocation>
        <location evidence="1">Secreted</location>
    </subcellularLocation>
</comment>
<dbReference type="Gene3D" id="6.20.50.160">
    <property type="match status" value="1"/>
</dbReference>
<evidence type="ECO:0000259" key="8">
    <source>
        <dbReference type="SMART" id="SM01361"/>
    </source>
</evidence>
<dbReference type="Gene3D" id="2.60.40.690">
    <property type="entry name" value="Alpha-macroglobulin, receptor-binding domain"/>
    <property type="match status" value="1"/>
</dbReference>
<dbReference type="InterPro" id="IPR009048">
    <property type="entry name" value="A-macroglobulin_rcpt-bd"/>
</dbReference>
<dbReference type="InterPro" id="IPR041425">
    <property type="entry name" value="C3/4/5_MG1"/>
</dbReference>
<dbReference type="Pfam" id="PF17790">
    <property type="entry name" value="MG1"/>
    <property type="match status" value="1"/>
</dbReference>
<dbReference type="Gene3D" id="2.60.40.1940">
    <property type="match status" value="1"/>
</dbReference>
<dbReference type="Pfam" id="PF07678">
    <property type="entry name" value="TED_complement"/>
    <property type="match status" value="2"/>
</dbReference>
<dbReference type="Pfam" id="PF17789">
    <property type="entry name" value="MG4"/>
    <property type="match status" value="1"/>
</dbReference>
<dbReference type="InterPro" id="IPR008964">
    <property type="entry name" value="Invasin/intimin_cell_adhesion"/>
</dbReference>
<organism evidence="9 10">
    <name type="scientific">Mugilogobius chulae</name>
    <name type="common">yellowstripe goby</name>
    <dbReference type="NCBI Taxonomy" id="88201"/>
    <lineage>
        <taxon>Eukaryota</taxon>
        <taxon>Metazoa</taxon>
        <taxon>Chordata</taxon>
        <taxon>Craniata</taxon>
        <taxon>Vertebrata</taxon>
        <taxon>Euteleostomi</taxon>
        <taxon>Actinopterygii</taxon>
        <taxon>Neopterygii</taxon>
        <taxon>Teleostei</taxon>
        <taxon>Neoteleostei</taxon>
        <taxon>Acanthomorphata</taxon>
        <taxon>Gobiaria</taxon>
        <taxon>Gobiiformes</taxon>
        <taxon>Gobioidei</taxon>
        <taxon>Gobiidae</taxon>
        <taxon>Gobionellinae</taxon>
        <taxon>Mugilogobius</taxon>
    </lineage>
</organism>
<dbReference type="Gene3D" id="6.10.270.10">
    <property type="match status" value="1"/>
</dbReference>
<dbReference type="PANTHER" id="PTHR11412">
    <property type="entry name" value="MACROGLOBULIN / COMPLEMENT"/>
    <property type="match status" value="1"/>
</dbReference>
<keyword evidence="10" id="KW-1185">Reference proteome</keyword>
<evidence type="ECO:0000313" key="9">
    <source>
        <dbReference type="EMBL" id="KAK7906692.1"/>
    </source>
</evidence>
<keyword evidence="5" id="KW-0732">Signal</keyword>
<dbReference type="InterPro" id="IPR002890">
    <property type="entry name" value="MG2"/>
</dbReference>
<dbReference type="InterPro" id="IPR050473">
    <property type="entry name" value="A2M/Complement_sys"/>
</dbReference>
<dbReference type="Pfam" id="PF17791">
    <property type="entry name" value="MG3"/>
    <property type="match status" value="1"/>
</dbReference>
<dbReference type="GO" id="GO:0004866">
    <property type="term" value="F:endopeptidase inhibitor activity"/>
    <property type="evidence" value="ECO:0007669"/>
    <property type="project" value="InterPro"/>
</dbReference>
<feature type="signal peptide" evidence="5">
    <location>
        <begin position="1"/>
        <end position="22"/>
    </location>
</feature>
<feature type="compositionally biased region" description="Basic and acidic residues" evidence="4">
    <location>
        <begin position="671"/>
        <end position="688"/>
    </location>
</feature>
<evidence type="ECO:0000313" key="10">
    <source>
        <dbReference type="Proteomes" id="UP001460270"/>
    </source>
</evidence>